<comment type="caution">
    <text evidence="2">The sequence shown here is derived from an EMBL/GenBank/DDBJ whole genome shotgun (WGS) entry which is preliminary data.</text>
</comment>
<dbReference type="EMBL" id="BSTJ01000005">
    <property type="protein sequence ID" value="GLY76042.1"/>
    <property type="molecule type" value="Genomic_DNA"/>
</dbReference>
<feature type="transmembrane region" description="Helical" evidence="1">
    <location>
        <begin position="27"/>
        <end position="48"/>
    </location>
</feature>
<keyword evidence="1" id="KW-1133">Transmembrane helix</keyword>
<reference evidence="2" key="1">
    <citation type="submission" date="2023-03" db="EMBL/GenBank/DDBJ databases">
        <title>Actinoallomurus iriomotensis NBRC 103681.</title>
        <authorList>
            <person name="Ichikawa N."/>
            <person name="Sato H."/>
            <person name="Tonouchi N."/>
        </authorList>
    </citation>
    <scope>NUCLEOTIDE SEQUENCE</scope>
    <source>
        <strain evidence="2">NBRC 103681</strain>
    </source>
</reference>
<gene>
    <name evidence="2" type="ORF">Airi01_043090</name>
</gene>
<keyword evidence="1" id="KW-0472">Membrane</keyword>
<dbReference type="Proteomes" id="UP001165135">
    <property type="component" value="Unassembled WGS sequence"/>
</dbReference>
<proteinExistence type="predicted"/>
<name>A0A9W6VR12_9ACTN</name>
<evidence type="ECO:0000313" key="3">
    <source>
        <dbReference type="Proteomes" id="UP001165135"/>
    </source>
</evidence>
<keyword evidence="1" id="KW-0812">Transmembrane</keyword>
<evidence type="ECO:0000256" key="1">
    <source>
        <dbReference type="SAM" id="Phobius"/>
    </source>
</evidence>
<protein>
    <submittedName>
        <fullName evidence="2">Uncharacterized protein</fullName>
    </submittedName>
</protein>
<sequence length="84" mass="8496">MLVVGLCSAALLTGGGGVFTPWPAALTIVAETLALPLLAYLAVFAGAATRRRQRQGSPPYRRMVAAWVRASRSAAVAGGSGGSP</sequence>
<accession>A0A9W6VR12</accession>
<dbReference type="AlphaFoldDB" id="A0A9W6VR12"/>
<organism evidence="2 3">
    <name type="scientific">Actinoallomurus iriomotensis</name>
    <dbReference type="NCBI Taxonomy" id="478107"/>
    <lineage>
        <taxon>Bacteria</taxon>
        <taxon>Bacillati</taxon>
        <taxon>Actinomycetota</taxon>
        <taxon>Actinomycetes</taxon>
        <taxon>Streptosporangiales</taxon>
        <taxon>Thermomonosporaceae</taxon>
        <taxon>Actinoallomurus</taxon>
    </lineage>
</organism>
<evidence type="ECO:0000313" key="2">
    <source>
        <dbReference type="EMBL" id="GLY76042.1"/>
    </source>
</evidence>